<dbReference type="AlphaFoldDB" id="A0A4Q0RWR0"/>
<proteinExistence type="predicted"/>
<organism evidence="1 2">
    <name type="scientific">Bradyrhizobium nanningense</name>
    <dbReference type="NCBI Taxonomy" id="1325118"/>
    <lineage>
        <taxon>Bacteria</taxon>
        <taxon>Pseudomonadati</taxon>
        <taxon>Pseudomonadota</taxon>
        <taxon>Alphaproteobacteria</taxon>
        <taxon>Hyphomicrobiales</taxon>
        <taxon>Nitrobacteraceae</taxon>
        <taxon>Bradyrhizobium</taxon>
    </lineage>
</organism>
<sequence length="170" mass="17888">MSKVTQGNSVSVLIPDGRRIKVTTDGEAVFEHGEIKRRLTSEDQPYYFAGGDALSSVIRAISGVVTYTIFYTDVVPFTGNRTLNADDNGKVLRCDDASNVTITVPRNLPECFTCGFLTWGAGTVTVSAGSGATKRSTTSALSTQFSGGSVLVAKNADDVSAEFILSGGFA</sequence>
<dbReference type="RefSeq" id="WP_128921865.1">
    <property type="nucleotide sequence ID" value="NZ_LBJC01000033.1"/>
</dbReference>
<name>A0A4Q0RWR0_9BRAD</name>
<protein>
    <submittedName>
        <fullName evidence="1">Uncharacterized protein</fullName>
    </submittedName>
</protein>
<dbReference type="EMBL" id="LBJQ01000091">
    <property type="protein sequence ID" value="RXH23310.1"/>
    <property type="molecule type" value="Genomic_DNA"/>
</dbReference>
<evidence type="ECO:0000313" key="2">
    <source>
        <dbReference type="Proteomes" id="UP000289546"/>
    </source>
</evidence>
<keyword evidence="2" id="KW-1185">Reference proteome</keyword>
<dbReference type="OrthoDB" id="1161614at2"/>
<evidence type="ECO:0000313" key="1">
    <source>
        <dbReference type="EMBL" id="RXH23310.1"/>
    </source>
</evidence>
<gene>
    <name evidence="1" type="ORF">XH99_31860</name>
</gene>
<reference evidence="1 2" key="1">
    <citation type="submission" date="2015-04" db="EMBL/GenBank/DDBJ databases">
        <title>Comparative genomics of rhizobia nodulating Arachis hypogaea in China.</title>
        <authorList>
            <person name="Li Y."/>
        </authorList>
    </citation>
    <scope>NUCLEOTIDE SEQUENCE [LARGE SCALE GENOMIC DNA]</scope>
    <source>
        <strain evidence="1 2">CCBAU 51757</strain>
    </source>
</reference>
<dbReference type="Proteomes" id="UP000289546">
    <property type="component" value="Unassembled WGS sequence"/>
</dbReference>
<accession>A0A4Q0RWR0</accession>
<comment type="caution">
    <text evidence="1">The sequence shown here is derived from an EMBL/GenBank/DDBJ whole genome shotgun (WGS) entry which is preliminary data.</text>
</comment>